<dbReference type="SMART" id="SM00089">
    <property type="entry name" value="PKD"/>
    <property type="match status" value="2"/>
</dbReference>
<name>A0A5N5V218_MYCPH</name>
<evidence type="ECO:0000256" key="1">
    <source>
        <dbReference type="SAM" id="MobiDB-lite"/>
    </source>
</evidence>
<feature type="compositionally biased region" description="Acidic residues" evidence="1">
    <location>
        <begin position="55"/>
        <end position="64"/>
    </location>
</feature>
<gene>
    <name evidence="3" type="ORF">MPHL21000_12955</name>
</gene>
<feature type="compositionally biased region" description="Low complexity" evidence="1">
    <location>
        <begin position="34"/>
        <end position="53"/>
    </location>
</feature>
<dbReference type="CDD" id="cd00146">
    <property type="entry name" value="PKD"/>
    <property type="match status" value="1"/>
</dbReference>
<evidence type="ECO:0000313" key="3">
    <source>
        <dbReference type="EMBL" id="KAB7755943.1"/>
    </source>
</evidence>
<dbReference type="GO" id="GO:0005975">
    <property type="term" value="P:carbohydrate metabolic process"/>
    <property type="evidence" value="ECO:0007669"/>
    <property type="project" value="UniProtKB-ARBA"/>
</dbReference>
<evidence type="ECO:0000259" key="2">
    <source>
        <dbReference type="PROSITE" id="PS50093"/>
    </source>
</evidence>
<dbReference type="SUPFAM" id="SSF49299">
    <property type="entry name" value="PKD domain"/>
    <property type="match status" value="1"/>
</dbReference>
<dbReference type="InterPro" id="IPR013783">
    <property type="entry name" value="Ig-like_fold"/>
</dbReference>
<evidence type="ECO:0000313" key="4">
    <source>
        <dbReference type="Proteomes" id="UP000325690"/>
    </source>
</evidence>
<comment type="caution">
    <text evidence="3">The sequence shown here is derived from an EMBL/GenBank/DDBJ whole genome shotgun (WGS) entry which is preliminary data.</text>
</comment>
<feature type="compositionally biased region" description="Acidic residues" evidence="1">
    <location>
        <begin position="75"/>
        <end position="125"/>
    </location>
</feature>
<dbReference type="InterPro" id="IPR011042">
    <property type="entry name" value="6-blade_b-propeller_TolB-like"/>
</dbReference>
<dbReference type="PROSITE" id="PS50093">
    <property type="entry name" value="PKD"/>
    <property type="match status" value="1"/>
</dbReference>
<dbReference type="Gene3D" id="2.60.40.10">
    <property type="entry name" value="Immunoglobulins"/>
    <property type="match status" value="2"/>
</dbReference>
<dbReference type="InterPro" id="IPR035986">
    <property type="entry name" value="PKD_dom_sf"/>
</dbReference>
<sequence length="983" mass="104909">MAVAGYAKYIGRVGALAVALGVTGAVAVAPGIAWADEQTSSPTSTDSPGSPSEPSDPDTGESPEAENAVGAQPTDDADEETGDDEVDLSDELDEELDLEDPDDEEPTEEPADEETTEEEPADESSSDGLPPATEPDSVEDTPPKSDNEGPAAIDVVIDDETSSARTTFAAHTTRRSEPETTETFSTAAVTVAPLRLPTPDQVMRQVSDAVTTCLCNIVNATIKLVDAAMSLFTGGSAGPGGPAAPPLCTIANATNNPPDAAMSLFPGGSAGPGGPAAPLDIPIVGAVLDSPRRETARVIEFVSRTPVAQFLHSLSTQVTDAFNSFANSPLGREISTLITQFFQRCEERISLPDDLERVVVVGGLSEPTDFAFLPGSDDPERIDRIFITEKSGAIKIFDPQTGTVTTLTNLPTVTADGERGLVGIEIDPQFWTVGAEGYHTIYVAYTGADNYDRLSKIRLTETLEFSEEQELLVSTELGNNFHHGGELQFDPQGQYLYWAVGDNTFGDNAQDLTNIHGKILRLDRNGQAPADNPFYNTPGAVPQIYAIGLRNPFRFTFAPNGKLLVGDVGEASWEELNVVTAGGNYGWPSEEGECTGCAYVNPVYAYPHGAPPANAGSITGVLVYTGTTLPEQYRNKVYIADYSNGWIRELTFDQEFTSLISERYLDRTAGTPVKLDQGPDGNIYQLNIYPGQLLVIRPSGGNRAPTAVIDASATSGAGQSLTVQFSAAGSTDPDGDTLQYQWDFGNGETSTEVNPIVTFTNNAAYTSYTVTLTVTDGEKSNTTTQRIVVGSTPPVATIKDTLPSNYNAGDTISFEAEAFDAEDGDLPPEAYKWTVVFHHAEHTHPFRDNIIGTGGTITIPRTRDQLGNTWYRITLTVTDSSGLTTTTYRDIHPNTVKLTFTASDPNAAFTVDGVRYVGSYVIEDAVVGVERVVSAPSPQPVPGGQFVYVSWSDGGEQSHTIVTPGDETDYTVNFEFQPTLLLV</sequence>
<dbReference type="EMBL" id="ANBP01000015">
    <property type="protein sequence ID" value="KAB7755943.1"/>
    <property type="molecule type" value="Genomic_DNA"/>
</dbReference>
<dbReference type="InterPro" id="IPR022409">
    <property type="entry name" value="PKD/Chitinase_dom"/>
</dbReference>
<dbReference type="SUPFAM" id="SSF50952">
    <property type="entry name" value="Soluble quinoprotein glucose dehydrogenase"/>
    <property type="match status" value="1"/>
</dbReference>
<dbReference type="AlphaFoldDB" id="A0A5N5V218"/>
<dbReference type="Gene3D" id="2.120.10.30">
    <property type="entry name" value="TolB, C-terminal domain"/>
    <property type="match status" value="1"/>
</dbReference>
<keyword evidence="4" id="KW-1185">Reference proteome</keyword>
<dbReference type="PANTHER" id="PTHR19328">
    <property type="entry name" value="HEDGEHOG-INTERACTING PROTEIN"/>
    <property type="match status" value="1"/>
</dbReference>
<proteinExistence type="predicted"/>
<dbReference type="PANTHER" id="PTHR19328:SF13">
    <property type="entry name" value="HIPL1 PROTEIN"/>
    <property type="match status" value="1"/>
</dbReference>
<reference evidence="3 4" key="1">
    <citation type="submission" date="2012-10" db="EMBL/GenBank/DDBJ databases">
        <title>The draft sequence of the Mycobacterium pheli genome.</title>
        <authorList>
            <person name="Pettersson B.M.F."/>
            <person name="Das S."/>
            <person name="Dasgupta S."/>
            <person name="Bhattacharya A."/>
            <person name="Kirsebom L.A."/>
        </authorList>
    </citation>
    <scope>NUCLEOTIDE SEQUENCE [LARGE SCALE GENOMIC DNA]</scope>
    <source>
        <strain evidence="3 4">CCUG 21000</strain>
    </source>
</reference>
<accession>A0A5N5V218</accession>
<organism evidence="3 4">
    <name type="scientific">Mycolicibacterium phlei DSM 43239 = CCUG 21000</name>
    <dbReference type="NCBI Taxonomy" id="1226750"/>
    <lineage>
        <taxon>Bacteria</taxon>
        <taxon>Bacillati</taxon>
        <taxon>Actinomycetota</taxon>
        <taxon>Actinomycetes</taxon>
        <taxon>Mycobacteriales</taxon>
        <taxon>Mycobacteriaceae</taxon>
        <taxon>Mycolicibacterium</taxon>
    </lineage>
</organism>
<dbReference type="InterPro" id="IPR011041">
    <property type="entry name" value="Quinoprot_gluc/sorb_DH_b-prop"/>
</dbReference>
<protein>
    <recommendedName>
        <fullName evidence="2">PKD domain-containing protein</fullName>
    </recommendedName>
</protein>
<dbReference type="Pfam" id="PF18911">
    <property type="entry name" value="PKD_4"/>
    <property type="match status" value="1"/>
</dbReference>
<dbReference type="Proteomes" id="UP000325690">
    <property type="component" value="Unassembled WGS sequence"/>
</dbReference>
<dbReference type="InterPro" id="IPR000601">
    <property type="entry name" value="PKD_dom"/>
</dbReference>
<dbReference type="InterPro" id="IPR012938">
    <property type="entry name" value="Glc/Sorbosone_DH"/>
</dbReference>
<feature type="region of interest" description="Disordered" evidence="1">
    <location>
        <begin position="34"/>
        <end position="180"/>
    </location>
</feature>
<dbReference type="Pfam" id="PF07995">
    <property type="entry name" value="GSDH"/>
    <property type="match status" value="1"/>
</dbReference>
<feature type="domain" description="PKD" evidence="2">
    <location>
        <begin position="706"/>
        <end position="789"/>
    </location>
</feature>